<accession>A0A2U2DVB7</accession>
<reference evidence="2 3" key="1">
    <citation type="submission" date="2018-05" db="EMBL/GenBank/DDBJ databases">
        <title>The draft genome of strain NS-104.</title>
        <authorList>
            <person name="Hang P."/>
            <person name="Jiang J."/>
        </authorList>
    </citation>
    <scope>NUCLEOTIDE SEQUENCE [LARGE SCALE GENOMIC DNA]</scope>
    <source>
        <strain evidence="2 3">NS-104</strain>
    </source>
</reference>
<evidence type="ECO:0000313" key="2">
    <source>
        <dbReference type="EMBL" id="PWE57250.1"/>
    </source>
</evidence>
<dbReference type="Pfam" id="PF10082">
    <property type="entry name" value="BBP2_2"/>
    <property type="match status" value="1"/>
</dbReference>
<evidence type="ECO:0008006" key="4">
    <source>
        <dbReference type="Google" id="ProtNLM"/>
    </source>
</evidence>
<proteinExistence type="predicted"/>
<evidence type="ECO:0000313" key="3">
    <source>
        <dbReference type="Proteomes" id="UP000245252"/>
    </source>
</evidence>
<name>A0A2U2DVB7_9HYPH</name>
<dbReference type="Proteomes" id="UP000245252">
    <property type="component" value="Unassembled WGS sequence"/>
</dbReference>
<dbReference type="AlphaFoldDB" id="A0A2U2DVB7"/>
<protein>
    <recommendedName>
        <fullName evidence="4">Outer membrane beta-barrel protein</fullName>
    </recommendedName>
</protein>
<keyword evidence="3" id="KW-1185">Reference proteome</keyword>
<dbReference type="SUPFAM" id="SSF56925">
    <property type="entry name" value="OMPA-like"/>
    <property type="match status" value="1"/>
</dbReference>
<sequence>MTHTAYHGGKSSRRPTARGAALLIGCTVLCAPALLFAQSATRNTQMKLPTATATFDGSDASGLDTNAATATETTTKKAPSKLTTGSIADQEDPPGGINTRARRLSGQEDNLAADDLGRLNLRETTEDGLSARQDLTRDEAQGMRLGTFTLRPSITQSIGTESTRSGGSRDNRTFLQTGIKGTLSSDWSRHALTVTGDGVWQRNISGNAETEPSANIDALLRLDLADKTIMNITGGYSFSREDAEDPNAIAGAKTQAGVHTFNTGVELKRDLGVIRGAIGAGLERRVYSDVELSDGSELSLHDRDRWSGDLRGRVGYELSPALIPFVEASVGRSRYDLRTDTLGYARSYWTYTGKVGMEVDLGEKLRGELGVGYKTARFDDDRLKSLDGALVEGNVAWSPQRGTDVTIGMTTTVEPSTAAGQSGYMGYGINAGIAHEVRDNVVARLTGAATLRDYPRGGSQNETVYLVGTGLTWGLNRHLDVTGDISYERTVRKSGSDTDVLRAGIGLTLKR</sequence>
<comment type="caution">
    <text evidence="2">The sequence shown here is derived from an EMBL/GenBank/DDBJ whole genome shotgun (WGS) entry which is preliminary data.</text>
</comment>
<organism evidence="2 3">
    <name type="scientific">Metarhizobium album</name>
    <dbReference type="NCBI Taxonomy" id="2182425"/>
    <lineage>
        <taxon>Bacteria</taxon>
        <taxon>Pseudomonadati</taxon>
        <taxon>Pseudomonadota</taxon>
        <taxon>Alphaproteobacteria</taxon>
        <taxon>Hyphomicrobiales</taxon>
        <taxon>Rhizobiaceae</taxon>
        <taxon>Metarhizobium</taxon>
    </lineage>
</organism>
<dbReference type="OrthoDB" id="7398962at2"/>
<evidence type="ECO:0000256" key="1">
    <source>
        <dbReference type="SAM" id="MobiDB-lite"/>
    </source>
</evidence>
<dbReference type="EMBL" id="QFBC01000002">
    <property type="protein sequence ID" value="PWE57250.1"/>
    <property type="molecule type" value="Genomic_DNA"/>
</dbReference>
<dbReference type="RefSeq" id="WP_109457354.1">
    <property type="nucleotide sequence ID" value="NZ_QFBC01000002.1"/>
</dbReference>
<gene>
    <name evidence="2" type="ORF">DEM27_06330</name>
</gene>
<feature type="compositionally biased region" description="Low complexity" evidence="1">
    <location>
        <begin position="65"/>
        <end position="77"/>
    </location>
</feature>
<dbReference type="InterPro" id="IPR018759">
    <property type="entry name" value="BBP2_2"/>
</dbReference>
<dbReference type="InterPro" id="IPR011250">
    <property type="entry name" value="OMP/PagP_B-barrel"/>
</dbReference>
<feature type="region of interest" description="Disordered" evidence="1">
    <location>
        <begin position="52"/>
        <end position="111"/>
    </location>
</feature>